<feature type="domain" description="HNH nuclease" evidence="3">
    <location>
        <begin position="687"/>
        <end position="740"/>
    </location>
</feature>
<dbReference type="Pfam" id="PF13391">
    <property type="entry name" value="HNH_2"/>
    <property type="match status" value="1"/>
</dbReference>
<dbReference type="RefSeq" id="WP_244705643.1">
    <property type="nucleotide sequence ID" value="NZ_BAAADN010000023.1"/>
</dbReference>
<feature type="region of interest" description="Disordered" evidence="2">
    <location>
        <begin position="79"/>
        <end position="122"/>
    </location>
</feature>
<geneLocation type="plasmid" evidence="4 5">
    <name>unnamed1</name>
</geneLocation>
<feature type="compositionally biased region" description="Basic and acidic residues" evidence="2">
    <location>
        <begin position="659"/>
        <end position="670"/>
    </location>
</feature>
<dbReference type="GO" id="GO:0004519">
    <property type="term" value="F:endonuclease activity"/>
    <property type="evidence" value="ECO:0007669"/>
    <property type="project" value="UniProtKB-KW"/>
</dbReference>
<feature type="coiled-coil region" evidence="1">
    <location>
        <begin position="532"/>
        <end position="566"/>
    </location>
</feature>
<organism evidence="4 5">
    <name type="scientific">Halococcus dombrowskii</name>
    <dbReference type="NCBI Taxonomy" id="179637"/>
    <lineage>
        <taxon>Archaea</taxon>
        <taxon>Methanobacteriati</taxon>
        <taxon>Methanobacteriota</taxon>
        <taxon>Stenosarchaea group</taxon>
        <taxon>Halobacteria</taxon>
        <taxon>Halobacteriales</taxon>
        <taxon>Halococcaceae</taxon>
        <taxon>Halococcus</taxon>
    </lineage>
</organism>
<evidence type="ECO:0000259" key="3">
    <source>
        <dbReference type="Pfam" id="PF13391"/>
    </source>
</evidence>
<feature type="region of interest" description="Disordered" evidence="2">
    <location>
        <begin position="786"/>
        <end position="848"/>
    </location>
</feature>
<keyword evidence="5" id="KW-1185">Reference proteome</keyword>
<evidence type="ECO:0000313" key="4">
    <source>
        <dbReference type="EMBL" id="UOO96688.1"/>
    </source>
</evidence>
<feature type="compositionally biased region" description="Acidic residues" evidence="2">
    <location>
        <begin position="796"/>
        <end position="808"/>
    </location>
</feature>
<keyword evidence="4" id="KW-0614">Plasmid</keyword>
<evidence type="ECO:0000313" key="5">
    <source>
        <dbReference type="Proteomes" id="UP000830542"/>
    </source>
</evidence>
<reference evidence="4" key="1">
    <citation type="submission" date="2022-04" db="EMBL/GenBank/DDBJ databases">
        <title>Sequencing and genomic assembly of Halococcus dombrowskii.</title>
        <authorList>
            <person name="Lim S.W."/>
            <person name="MacLea K.S."/>
        </authorList>
    </citation>
    <scope>NUCLEOTIDE SEQUENCE</scope>
    <source>
        <strain evidence="4">H4</strain>
        <plasmid evidence="4">unnamed1</plasmid>
    </source>
</reference>
<name>A0AAX3ASH5_HALDO</name>
<dbReference type="CDD" id="cd00085">
    <property type="entry name" value="HNHc"/>
    <property type="match status" value="1"/>
</dbReference>
<dbReference type="AlphaFoldDB" id="A0AAX3ASH5"/>
<proteinExistence type="predicted"/>
<sequence length="848" mass="94559">MVVFRRVYPTSEQLTAACLELAATQTTDAPISDDPSESSVSKYTGHLTVSLSSPVSASHISKNATVDINQDIGIINTDIHPVPDEELPTRDTPIHPSPAVSPNPSGNEIGESPPPDPVSDESFSGIRIDLKIEPPDHQIDNSRSSLTIRLGDEILTTAQVPCAYSLTCLDRLVEGTETRSLIDGLTQFHKQLSTKRAFFECLRDARYVFEFPAYLSVMNRLCDYNEYYRRELATNAPRFFKNMLLHEKYYYITSRDELEHRLDLHNQHEHLATVDQTDVENLYLEQYVEESDPATSPADFGIVLTGQNTLMPTPQLARLVIAAGGNISNIRAYIKSAVPDPDLSYDEFVAVKEATENATIAERGIHWEQAVVPAAFQGTSEFVNALANYLYWDAVSSDTYGLQGKPEVYNAATKLFSSLDDPVMDQKSNYRQKAVEGHLERIEENHTEALLRFSEARDIASNEHGDWETELPVPYGRSYRSFVVSHKRLLADDERWEEAVSVLEDGIEEISNIERLPSELQETLVHHLIGNLEESAAEIKIQDDDIESARERLERAMHHFDAAQKSTRKEMVLARLESLVEQPNETTEQTETSHESMTTTGSITNQSLDDSSEESGPVVSSGSVADKDQSPSTQTETSTESPAQPSTKTTQTSEMPSVAERDEVTVTRKQRDSQFRDMVYSVYDHRCAICGARRASSDGSYEIEAAHIMAVGDSGPDIVQNGIALCRLHHWAFDAGWLAVSDEYTIVVADQPEVAGYDDFVSLEGTDLILPEETRHYPHKEYLEQHREEHGLTVASEEESVSEDEFEEARDSAKTRSQDSSSDPSNSSESMFTGSIQGSRNDLINGPM</sequence>
<feature type="compositionally biased region" description="Polar residues" evidence="2">
    <location>
        <begin position="831"/>
        <end position="842"/>
    </location>
</feature>
<dbReference type="InterPro" id="IPR003615">
    <property type="entry name" value="HNH_nuc"/>
</dbReference>
<keyword evidence="4" id="KW-0378">Hydrolase</keyword>
<keyword evidence="4" id="KW-0540">Nuclease</keyword>
<protein>
    <submittedName>
        <fullName evidence="4">HNH endonuclease</fullName>
    </submittedName>
</protein>
<accession>A0AAX3ASH5</accession>
<evidence type="ECO:0000256" key="1">
    <source>
        <dbReference type="SAM" id="Coils"/>
    </source>
</evidence>
<feature type="region of interest" description="Disordered" evidence="2">
    <location>
        <begin position="579"/>
        <end position="670"/>
    </location>
</feature>
<keyword evidence="4" id="KW-0255">Endonuclease</keyword>
<dbReference type="Proteomes" id="UP000830542">
    <property type="component" value="Plasmid unnamed1"/>
</dbReference>
<feature type="compositionally biased region" description="Basic and acidic residues" evidence="2">
    <location>
        <begin position="81"/>
        <end position="93"/>
    </location>
</feature>
<dbReference type="KEGG" id="hdo:MUK72_16025"/>
<feature type="compositionally biased region" description="Low complexity" evidence="2">
    <location>
        <begin position="581"/>
        <end position="602"/>
    </location>
</feature>
<dbReference type="GeneID" id="71763387"/>
<evidence type="ECO:0000256" key="2">
    <source>
        <dbReference type="SAM" id="MobiDB-lite"/>
    </source>
</evidence>
<gene>
    <name evidence="4" type="ORF">MUK72_16025</name>
</gene>
<dbReference type="EMBL" id="CP095006">
    <property type="protein sequence ID" value="UOO96688.1"/>
    <property type="molecule type" value="Genomic_DNA"/>
</dbReference>
<keyword evidence="1" id="KW-0175">Coiled coil</keyword>
<feature type="compositionally biased region" description="Polar residues" evidence="2">
    <location>
        <begin position="643"/>
        <end position="655"/>
    </location>
</feature>
<feature type="compositionally biased region" description="Low complexity" evidence="2">
    <location>
        <begin position="614"/>
        <end position="642"/>
    </location>
</feature>
<feature type="compositionally biased region" description="Low complexity" evidence="2">
    <location>
        <begin position="818"/>
        <end position="830"/>
    </location>
</feature>